<comment type="cofactor">
    <cofactor evidence="1 5 6">
        <name>pyridoxal 5'-phosphate</name>
        <dbReference type="ChEBI" id="CHEBI:597326"/>
    </cofactor>
</comment>
<dbReference type="GO" id="GO:0030170">
    <property type="term" value="F:pyridoxal phosphate binding"/>
    <property type="evidence" value="ECO:0007669"/>
    <property type="project" value="UniProtKB-UniRule"/>
</dbReference>
<gene>
    <name evidence="9" type="ORF">CLAC_02295</name>
</gene>
<dbReference type="Proteomes" id="UP000058446">
    <property type="component" value="Chromosome"/>
</dbReference>
<feature type="binding site" evidence="5 7">
    <location>
        <position position="332"/>
    </location>
    <ligand>
        <name>substrate</name>
    </ligand>
</feature>
<name>A0A0K2GYK0_9CORY</name>
<sequence length="550" mass="58267">MTSSQSPQPTVQPLLTQTVNLDAVAHNVATIKQISGVDEFMAVVKADGYSQGATQVARAAIGGGATQLGVATLEEALSLCAALSDPLADAPAVPILAWIWDAAAVDLVRQAVEQEIELGIPSVAHAHAVAQAGAVLGRRPRVTVMVDTGLGRSGISMANGDFDVAVGEVAQLHAEEKLLVTGLFTHFACADEPQHPSVDRQAENFRAAIAALREAGVEGLVNHAANSPAALERPDLAFDMVRPGLAIYGGEPVAGARHGLRPVMRWEAAVVLVKKLPKGESVSYGLTWTADRDTTVAVVPCGYADGMMRSASGRFEVSIDGKRYPQVGRVCMDQFVVDLGPDSDVRTGDIAVIVGDPELGEPGLDELANASGTINYEILTAPKGRTQRHWVHSRVVPTAEDMRYLGEEIGRTLRGGDLVIMDGPLGAGKTTMTQGIARGMNVRGRVTSPTFTIAREHRPLDDGAPLIHVDAYRLFGEEGPDSDGAAEPSAISAFDALDSLDLDTELEDSVVVAEWGTGLAEQLAENYLRITIDRSRADDTRVVTWAWSRG</sequence>
<keyword evidence="10" id="KW-1185">Reference proteome</keyword>
<dbReference type="InterPro" id="IPR029066">
    <property type="entry name" value="PLP-binding_barrel"/>
</dbReference>
<proteinExistence type="inferred from homology"/>
<dbReference type="STRING" id="1408189.CLAC_02295"/>
<dbReference type="InterPro" id="IPR003442">
    <property type="entry name" value="T6A_TsaE"/>
</dbReference>
<dbReference type="SUPFAM" id="SSF51419">
    <property type="entry name" value="PLP-binding barrel"/>
    <property type="match status" value="1"/>
</dbReference>
<dbReference type="EMBL" id="CP006841">
    <property type="protein sequence ID" value="ALA66748.1"/>
    <property type="molecule type" value="Genomic_DNA"/>
</dbReference>
<evidence type="ECO:0000256" key="2">
    <source>
        <dbReference type="ARBA" id="ARBA00022898"/>
    </source>
</evidence>
<comment type="catalytic activity">
    <reaction evidence="5">
        <text>L-alanine = D-alanine</text>
        <dbReference type="Rhea" id="RHEA:20249"/>
        <dbReference type="ChEBI" id="CHEBI:57416"/>
        <dbReference type="ChEBI" id="CHEBI:57972"/>
        <dbReference type="EC" id="5.1.1.1"/>
    </reaction>
</comment>
<dbReference type="NCBIfam" id="TIGR00492">
    <property type="entry name" value="alr"/>
    <property type="match status" value="1"/>
</dbReference>
<dbReference type="InterPro" id="IPR027417">
    <property type="entry name" value="P-loop_NTPase"/>
</dbReference>
<evidence type="ECO:0000256" key="4">
    <source>
        <dbReference type="ARBA" id="ARBA00024908"/>
    </source>
</evidence>
<dbReference type="Pfam" id="PF01168">
    <property type="entry name" value="Ala_racemase_N"/>
    <property type="match status" value="1"/>
</dbReference>
<dbReference type="GO" id="GO:0030632">
    <property type="term" value="P:D-alanine biosynthetic process"/>
    <property type="evidence" value="ECO:0007669"/>
    <property type="project" value="UniProtKB-UniRule"/>
</dbReference>
<dbReference type="EC" id="5.1.1.1" evidence="5"/>
<feature type="domain" description="Alanine racemase C-terminal" evidence="8">
    <location>
        <begin position="263"/>
        <end position="391"/>
    </location>
</feature>
<dbReference type="GO" id="GO:0005829">
    <property type="term" value="C:cytosol"/>
    <property type="evidence" value="ECO:0007669"/>
    <property type="project" value="TreeGrafter"/>
</dbReference>
<comment type="pathway">
    <text evidence="5">Amino-acid biosynthesis; D-alanine biosynthesis; D-alanine from L-alanine: step 1/1.</text>
</comment>
<feature type="modified residue" description="N6-(pyridoxal phosphate)lysine" evidence="5 6">
    <location>
        <position position="45"/>
    </location>
</feature>
<dbReference type="OrthoDB" id="9813814at2"/>
<dbReference type="InterPro" id="IPR009006">
    <property type="entry name" value="Ala_racemase/Decarboxylase_C"/>
</dbReference>
<evidence type="ECO:0000256" key="6">
    <source>
        <dbReference type="PIRSR" id="PIRSR600821-50"/>
    </source>
</evidence>
<dbReference type="PANTHER" id="PTHR30511:SF0">
    <property type="entry name" value="ALANINE RACEMASE, CATABOLIC-RELATED"/>
    <property type="match status" value="1"/>
</dbReference>
<feature type="active site" description="Proton acceptor; specific for L-alanine" evidence="5">
    <location>
        <position position="284"/>
    </location>
</feature>
<comment type="function">
    <text evidence="5">Catalyzes the interconversion of L-alanine and D-alanine. May also act on other amino acids.</text>
</comment>
<keyword evidence="3 5" id="KW-0413">Isomerase</keyword>
<keyword evidence="2 5" id="KW-0663">Pyridoxal phosphate</keyword>
<accession>A0A0K2GYK0</accession>
<dbReference type="HAMAP" id="MF_01201">
    <property type="entry name" value="Ala_racemase"/>
    <property type="match status" value="1"/>
</dbReference>
<organism evidence="9 10">
    <name type="scientific">Corynebacterium lactis RW2-5</name>
    <dbReference type="NCBI Taxonomy" id="1408189"/>
    <lineage>
        <taxon>Bacteria</taxon>
        <taxon>Bacillati</taxon>
        <taxon>Actinomycetota</taxon>
        <taxon>Actinomycetes</taxon>
        <taxon>Mycobacteriales</taxon>
        <taxon>Corynebacteriaceae</taxon>
        <taxon>Corynebacterium</taxon>
    </lineage>
</organism>
<dbReference type="KEGG" id="clw:CLAC_02295"/>
<evidence type="ECO:0000256" key="7">
    <source>
        <dbReference type="PIRSR" id="PIRSR600821-52"/>
    </source>
</evidence>
<dbReference type="AlphaFoldDB" id="A0A0K2GYK0"/>
<evidence type="ECO:0000256" key="3">
    <source>
        <dbReference type="ARBA" id="ARBA00023235"/>
    </source>
</evidence>
<dbReference type="PANTHER" id="PTHR30511">
    <property type="entry name" value="ALANINE RACEMASE"/>
    <property type="match status" value="1"/>
</dbReference>
<dbReference type="Gene3D" id="2.40.37.10">
    <property type="entry name" value="Lyase, Ornithine Decarboxylase, Chain A, domain 1"/>
    <property type="match status" value="1"/>
</dbReference>
<comment type="function">
    <text evidence="4">Required for the formation of a threonylcarbamoyl group on adenosine at position 37 (t(6)A37) in tRNAs that read codons beginning with adenine. Is involved in the transfer of the threonylcarbamoyl moiety of threonylcarbamoyl-AMP (TC-AMP) to the N6 group of A37, together with TsaD and TsaB. TsaE seems to play an indirect role in the t(6)A biosynthesis pathway, possibly in regulating the core enzymatic function of TsaD.</text>
</comment>
<protein>
    <recommendedName>
        <fullName evidence="5">Alanine racemase</fullName>
        <ecNumber evidence="5">5.1.1.1</ecNumber>
    </recommendedName>
</protein>
<dbReference type="SUPFAM" id="SSF52540">
    <property type="entry name" value="P-loop containing nucleoside triphosphate hydrolases"/>
    <property type="match status" value="1"/>
</dbReference>
<evidence type="ECO:0000256" key="5">
    <source>
        <dbReference type="HAMAP-Rule" id="MF_01201"/>
    </source>
</evidence>
<reference evidence="9 10" key="1">
    <citation type="submission" date="2013-10" db="EMBL/GenBank/DDBJ databases">
        <title>Complete genome sequence of Corynebacterium lactis DSM 45799(T), isolated from raw cow milk.</title>
        <authorList>
            <person name="Ruckert C."/>
            <person name="Albersmeier A."/>
            <person name="Lipski A."/>
            <person name="Kalinowski J."/>
        </authorList>
    </citation>
    <scope>NUCLEOTIDE SEQUENCE [LARGE SCALE GENOMIC DNA]</scope>
    <source>
        <strain evidence="9 10">RW2-5</strain>
    </source>
</reference>
<dbReference type="InterPro" id="IPR001608">
    <property type="entry name" value="Ala_racemase_N"/>
</dbReference>
<dbReference type="PATRIC" id="fig|1408189.4.peg.455"/>
<evidence type="ECO:0000259" key="8">
    <source>
        <dbReference type="SMART" id="SM01005"/>
    </source>
</evidence>
<dbReference type="CDD" id="cd00430">
    <property type="entry name" value="PLPDE_III_AR"/>
    <property type="match status" value="1"/>
</dbReference>
<dbReference type="UniPathway" id="UPA00042">
    <property type="reaction ID" value="UER00497"/>
</dbReference>
<dbReference type="Gene3D" id="3.40.50.300">
    <property type="entry name" value="P-loop containing nucleotide triphosphate hydrolases"/>
    <property type="match status" value="1"/>
</dbReference>
<feature type="binding site" evidence="5 7">
    <location>
        <position position="152"/>
    </location>
    <ligand>
        <name>substrate</name>
    </ligand>
</feature>
<dbReference type="InterPro" id="IPR011079">
    <property type="entry name" value="Ala_racemase_C"/>
</dbReference>
<dbReference type="RefSeq" id="WP_053411515.1">
    <property type="nucleotide sequence ID" value="NZ_CP006841.1"/>
</dbReference>
<feature type="active site" description="Proton acceptor; specific for D-alanine" evidence="5">
    <location>
        <position position="45"/>
    </location>
</feature>
<dbReference type="Pfam" id="PF00842">
    <property type="entry name" value="Ala_racemase_C"/>
    <property type="match status" value="1"/>
</dbReference>
<dbReference type="GO" id="GO:0002949">
    <property type="term" value="P:tRNA threonylcarbamoyladenosine modification"/>
    <property type="evidence" value="ECO:0007669"/>
    <property type="project" value="InterPro"/>
</dbReference>
<dbReference type="GO" id="GO:0008784">
    <property type="term" value="F:alanine racemase activity"/>
    <property type="evidence" value="ECO:0007669"/>
    <property type="project" value="UniProtKB-UniRule"/>
</dbReference>
<dbReference type="FunFam" id="3.20.20.10:FF:000002">
    <property type="entry name" value="Alanine racemase"/>
    <property type="match status" value="1"/>
</dbReference>
<dbReference type="SMART" id="SM01005">
    <property type="entry name" value="Ala_racemase_C"/>
    <property type="match status" value="1"/>
</dbReference>
<comment type="similarity">
    <text evidence="5">Belongs to the alanine racemase family.</text>
</comment>
<evidence type="ECO:0000313" key="9">
    <source>
        <dbReference type="EMBL" id="ALA66748.1"/>
    </source>
</evidence>
<dbReference type="PRINTS" id="PR00992">
    <property type="entry name" value="ALARACEMASE"/>
</dbReference>
<dbReference type="SUPFAM" id="SSF50621">
    <property type="entry name" value="Alanine racemase C-terminal domain-like"/>
    <property type="match status" value="1"/>
</dbReference>
<evidence type="ECO:0000256" key="1">
    <source>
        <dbReference type="ARBA" id="ARBA00001933"/>
    </source>
</evidence>
<dbReference type="InterPro" id="IPR000821">
    <property type="entry name" value="Ala_racemase"/>
</dbReference>
<dbReference type="Gene3D" id="3.20.20.10">
    <property type="entry name" value="Alanine racemase"/>
    <property type="match status" value="1"/>
</dbReference>
<dbReference type="Pfam" id="PF02367">
    <property type="entry name" value="TsaE"/>
    <property type="match status" value="1"/>
</dbReference>
<dbReference type="GO" id="GO:0009252">
    <property type="term" value="P:peptidoglycan biosynthetic process"/>
    <property type="evidence" value="ECO:0007669"/>
    <property type="project" value="TreeGrafter"/>
</dbReference>
<evidence type="ECO:0000313" key="10">
    <source>
        <dbReference type="Proteomes" id="UP000058446"/>
    </source>
</evidence>